<dbReference type="GO" id="GO:0032259">
    <property type="term" value="P:methylation"/>
    <property type="evidence" value="ECO:0007669"/>
    <property type="project" value="UniProtKB-KW"/>
</dbReference>
<reference evidence="3" key="1">
    <citation type="submission" date="2017-02" db="EMBL/GenBank/DDBJ databases">
        <authorList>
            <person name="Varghese N."/>
            <person name="Submissions S."/>
        </authorList>
    </citation>
    <scope>NUCLEOTIDE SEQUENCE [LARGE SCALE GENOMIC DNA]</scope>
    <source>
        <strain evidence="3">DSM 22224</strain>
    </source>
</reference>
<dbReference type="EMBL" id="FUWZ01000001">
    <property type="protein sequence ID" value="SJZ43247.1"/>
    <property type="molecule type" value="Genomic_DNA"/>
</dbReference>
<dbReference type="SUPFAM" id="SSF53335">
    <property type="entry name" value="S-adenosyl-L-methionine-dependent methyltransferases"/>
    <property type="match status" value="1"/>
</dbReference>
<dbReference type="Pfam" id="PF08241">
    <property type="entry name" value="Methyltransf_11"/>
    <property type="match status" value="1"/>
</dbReference>
<dbReference type="OrthoDB" id="703529at2"/>
<evidence type="ECO:0000259" key="1">
    <source>
        <dbReference type="Pfam" id="PF08241"/>
    </source>
</evidence>
<dbReference type="STRING" id="634771.SAMN04488128_101197"/>
<keyword evidence="3" id="KW-1185">Reference proteome</keyword>
<evidence type="ECO:0000313" key="2">
    <source>
        <dbReference type="EMBL" id="SJZ43247.1"/>
    </source>
</evidence>
<accession>A0A1T4KLK0</accession>
<dbReference type="InterPro" id="IPR029063">
    <property type="entry name" value="SAM-dependent_MTases_sf"/>
</dbReference>
<evidence type="ECO:0000313" key="3">
    <source>
        <dbReference type="Proteomes" id="UP000190367"/>
    </source>
</evidence>
<keyword evidence="2" id="KW-0808">Transferase</keyword>
<gene>
    <name evidence="2" type="ORF">SAMN04488128_101197</name>
</gene>
<organism evidence="2 3">
    <name type="scientific">Chitinophaga eiseniae</name>
    <dbReference type="NCBI Taxonomy" id="634771"/>
    <lineage>
        <taxon>Bacteria</taxon>
        <taxon>Pseudomonadati</taxon>
        <taxon>Bacteroidota</taxon>
        <taxon>Chitinophagia</taxon>
        <taxon>Chitinophagales</taxon>
        <taxon>Chitinophagaceae</taxon>
        <taxon>Chitinophaga</taxon>
    </lineage>
</organism>
<dbReference type="PANTHER" id="PTHR43464:SF77">
    <property type="entry name" value="BLL3586 PROTEIN"/>
    <property type="match status" value="1"/>
</dbReference>
<feature type="domain" description="Methyltransferase type 11" evidence="1">
    <location>
        <begin position="49"/>
        <end position="140"/>
    </location>
</feature>
<dbReference type="RefSeq" id="WP_078666920.1">
    <property type="nucleotide sequence ID" value="NZ_FUWZ01000001.1"/>
</dbReference>
<dbReference type="PANTHER" id="PTHR43464">
    <property type="entry name" value="METHYLTRANSFERASE"/>
    <property type="match status" value="1"/>
</dbReference>
<dbReference type="CDD" id="cd02440">
    <property type="entry name" value="AdoMet_MTases"/>
    <property type="match status" value="1"/>
</dbReference>
<keyword evidence="2" id="KW-0489">Methyltransferase</keyword>
<sequence>MQQENEKPEFWEAAFTEKQEMWGFEPSHSAILTNDFFVEKGVKKVLIPGIGYGRNAQIFKDKGMSVTGIEISQTAIEMARKHYGNDMIIHHGSVTAMPFDDVKYDGIFCYALIHLLDGEERKKLISDCYQQLSANGYMVFTMISKAAHTYGQGTLIGKNRYEMFGGVKMFFYDLESVHAEFDHAGLVEIMEVSENYPFYLVKCSKSSQVISEAD</sequence>
<dbReference type="InterPro" id="IPR013216">
    <property type="entry name" value="Methyltransf_11"/>
</dbReference>
<dbReference type="GO" id="GO:0008757">
    <property type="term" value="F:S-adenosylmethionine-dependent methyltransferase activity"/>
    <property type="evidence" value="ECO:0007669"/>
    <property type="project" value="InterPro"/>
</dbReference>
<dbReference type="Gene3D" id="3.40.50.150">
    <property type="entry name" value="Vaccinia Virus protein VP39"/>
    <property type="match status" value="1"/>
</dbReference>
<protein>
    <submittedName>
        <fullName evidence="2">Methyltransferase domain-containing protein</fullName>
    </submittedName>
</protein>
<proteinExistence type="predicted"/>
<name>A0A1T4KLK0_9BACT</name>
<dbReference type="AlphaFoldDB" id="A0A1T4KLK0"/>
<dbReference type="Proteomes" id="UP000190367">
    <property type="component" value="Unassembled WGS sequence"/>
</dbReference>